<keyword evidence="2" id="KW-1185">Reference proteome</keyword>
<gene>
    <name evidence="1" type="ORF">T10_13168</name>
</gene>
<protein>
    <submittedName>
        <fullName evidence="1">Uncharacterized protein</fullName>
    </submittedName>
</protein>
<sequence>MYAIKVKLKQSLYKMRLIKMNSQNIHYLRQRVLAVKIEDEVENSKKQKWDKGAPASIAPEGTQNGFVVCKYGGKSMQNVEEAGHGWYGIAERGQAYQWNECKRQLSLSDIVAFLHASTFNLLTHLQMIPGITAEEKAKIEQTKHKN</sequence>
<dbReference type="EMBL" id="JYDO01000015">
    <property type="protein sequence ID" value="KRZ77977.1"/>
    <property type="molecule type" value="Genomic_DNA"/>
</dbReference>
<name>A0A0V1N1X2_9BILA</name>
<comment type="caution">
    <text evidence="1">The sequence shown here is derived from an EMBL/GenBank/DDBJ whole genome shotgun (WGS) entry which is preliminary data.</text>
</comment>
<accession>A0A0V1N1X2</accession>
<evidence type="ECO:0000313" key="1">
    <source>
        <dbReference type="EMBL" id="KRZ77977.1"/>
    </source>
</evidence>
<evidence type="ECO:0000313" key="2">
    <source>
        <dbReference type="Proteomes" id="UP000054843"/>
    </source>
</evidence>
<reference evidence="1 2" key="1">
    <citation type="submission" date="2015-01" db="EMBL/GenBank/DDBJ databases">
        <title>Evolution of Trichinella species and genotypes.</title>
        <authorList>
            <person name="Korhonen P.K."/>
            <person name="Edoardo P."/>
            <person name="Giuseppe L.R."/>
            <person name="Gasser R.B."/>
        </authorList>
    </citation>
    <scope>NUCLEOTIDE SEQUENCE [LARGE SCALE GENOMIC DNA]</scope>
    <source>
        <strain evidence="1">ISS1980</strain>
    </source>
</reference>
<organism evidence="1 2">
    <name type="scientific">Trichinella papuae</name>
    <dbReference type="NCBI Taxonomy" id="268474"/>
    <lineage>
        <taxon>Eukaryota</taxon>
        <taxon>Metazoa</taxon>
        <taxon>Ecdysozoa</taxon>
        <taxon>Nematoda</taxon>
        <taxon>Enoplea</taxon>
        <taxon>Dorylaimia</taxon>
        <taxon>Trichinellida</taxon>
        <taxon>Trichinellidae</taxon>
        <taxon>Trichinella</taxon>
    </lineage>
</organism>
<dbReference type="AlphaFoldDB" id="A0A0V1N1X2"/>
<dbReference type="OrthoDB" id="10292695at2759"/>
<proteinExistence type="predicted"/>
<dbReference type="Proteomes" id="UP000054843">
    <property type="component" value="Unassembled WGS sequence"/>
</dbReference>